<evidence type="ECO:0000313" key="6">
    <source>
        <dbReference type="Proteomes" id="UP001652700"/>
    </source>
</evidence>
<proteinExistence type="predicted"/>
<dbReference type="Proteomes" id="UP001652700">
    <property type="component" value="Unplaced"/>
</dbReference>
<dbReference type="PROSITE" id="PS51155">
    <property type="entry name" value="CHIT_BIND_RR_2"/>
    <property type="match status" value="2"/>
</dbReference>
<dbReference type="RefSeq" id="XP_050507167.1">
    <property type="nucleotide sequence ID" value="XM_050651210.1"/>
</dbReference>
<feature type="region of interest" description="Disordered" evidence="3">
    <location>
        <begin position="376"/>
        <end position="405"/>
    </location>
</feature>
<organism evidence="5 6">
    <name type="scientific">Diabrotica virgifera virgifera</name>
    <name type="common">western corn rootworm</name>
    <dbReference type="NCBI Taxonomy" id="50390"/>
    <lineage>
        <taxon>Eukaryota</taxon>
        <taxon>Metazoa</taxon>
        <taxon>Ecdysozoa</taxon>
        <taxon>Arthropoda</taxon>
        <taxon>Hexapoda</taxon>
        <taxon>Insecta</taxon>
        <taxon>Pterygota</taxon>
        <taxon>Neoptera</taxon>
        <taxon>Endopterygota</taxon>
        <taxon>Coleoptera</taxon>
        <taxon>Polyphaga</taxon>
        <taxon>Cucujiformia</taxon>
        <taxon>Chrysomeloidea</taxon>
        <taxon>Chrysomelidae</taxon>
        <taxon>Galerucinae</taxon>
        <taxon>Diabroticina</taxon>
        <taxon>Diabroticites</taxon>
        <taxon>Diabrotica</taxon>
    </lineage>
</organism>
<sequence length="423" mass="46714">MNSVVILSLFVFGVVVAGHGHDNAHYKFEYGVHDPHTHDHKSQHEHRHGHDVTGGYTLKEADGTHRVVKYKSSPHTGFEAVVERIGHAQHPAHYGHGHGGYGHGYGGHGGATSYVGVTHWANQGSEGGHEEELLRLLETSDEEFSDFLDSDSEYLPESEDEIENTLPTALIEDTEDTPNLLVDVDESDKWKENFDGMKNFPFLKHQEFRVEVSDNNPVDFFRMLLTDECLQQVCDETNRSVKCSADQSTRLQNVTTFKSNQIGGLYINRDMSRNSISSSSVKNKTTMNSVICMTLFVIGVVFAGHGHDNAHYKFEYGVHDPHTHDHKSQHEHRHGHDVTGGYTLKEADGTHRVVKYKSSPHGGFEAVVERVGHAQHPAHYGHGHGHAHSGHGHGHGGHGGATSYVGVTHWANQGSEGGHGHGH</sequence>
<reference evidence="5" key="1">
    <citation type="submission" date="2025-05" db="UniProtKB">
        <authorList>
            <consortium name="EnsemblMetazoa"/>
        </authorList>
    </citation>
    <scope>IDENTIFICATION</scope>
</reference>
<keyword evidence="1 2" id="KW-0193">Cuticle</keyword>
<dbReference type="EnsemblMetazoa" id="XM_050651210.1">
    <property type="protein sequence ID" value="XP_050507167.1"/>
    <property type="gene ID" value="LOC114329713"/>
</dbReference>
<keyword evidence="4" id="KW-0732">Signal</keyword>
<name>A0ABM5KAF5_DIAVI</name>
<accession>A0ABM5KAF5</accession>
<dbReference type="PANTHER" id="PTHR12236">
    <property type="entry name" value="STRUCTURAL CONTITUENT OF CUTICLE"/>
    <property type="match status" value="1"/>
</dbReference>
<dbReference type="Pfam" id="PF00379">
    <property type="entry name" value="Chitin_bind_4"/>
    <property type="match status" value="2"/>
</dbReference>
<evidence type="ECO:0000313" key="5">
    <source>
        <dbReference type="EnsemblMetazoa" id="XP_050507167.1"/>
    </source>
</evidence>
<evidence type="ECO:0000256" key="3">
    <source>
        <dbReference type="SAM" id="MobiDB-lite"/>
    </source>
</evidence>
<protein>
    <submittedName>
        <fullName evidence="5">Uncharacterized protein</fullName>
    </submittedName>
</protein>
<feature type="chain" id="PRO_5047400151" evidence="4">
    <location>
        <begin position="18"/>
        <end position="423"/>
    </location>
</feature>
<dbReference type="InterPro" id="IPR000618">
    <property type="entry name" value="Insect_cuticle"/>
</dbReference>
<keyword evidence="6" id="KW-1185">Reference proteome</keyword>
<feature type="compositionally biased region" description="Basic residues" evidence="3">
    <location>
        <begin position="379"/>
        <end position="396"/>
    </location>
</feature>
<dbReference type="InterPro" id="IPR051217">
    <property type="entry name" value="Insect_Cuticle_Struc_Prot"/>
</dbReference>
<dbReference type="PANTHER" id="PTHR12236:SF96">
    <property type="entry name" value="PUPAL CUTICLE PROTEIN EDG-84A-LIKE PROTEIN"/>
    <property type="match status" value="1"/>
</dbReference>
<evidence type="ECO:0000256" key="2">
    <source>
        <dbReference type="PROSITE-ProRule" id="PRU00497"/>
    </source>
</evidence>
<evidence type="ECO:0000256" key="4">
    <source>
        <dbReference type="SAM" id="SignalP"/>
    </source>
</evidence>
<dbReference type="GeneID" id="114329713"/>
<feature type="signal peptide" evidence="4">
    <location>
        <begin position="1"/>
        <end position="17"/>
    </location>
</feature>
<evidence type="ECO:0000256" key="1">
    <source>
        <dbReference type="ARBA" id="ARBA00022460"/>
    </source>
</evidence>